<dbReference type="EMBL" id="BNJQ01000011">
    <property type="protein sequence ID" value="GHP05695.1"/>
    <property type="molecule type" value="Genomic_DNA"/>
</dbReference>
<evidence type="ECO:0000313" key="3">
    <source>
        <dbReference type="Proteomes" id="UP000660262"/>
    </source>
</evidence>
<reference evidence="2" key="1">
    <citation type="submission" date="2020-10" db="EMBL/GenBank/DDBJ databases">
        <title>Unveiling of a novel bifunctional photoreceptor, Dualchrome1, isolated from a cosmopolitan green alga.</title>
        <authorList>
            <person name="Suzuki S."/>
            <person name="Kawachi M."/>
        </authorList>
    </citation>
    <scope>NUCLEOTIDE SEQUENCE</scope>
    <source>
        <strain evidence="2">NIES 2893</strain>
    </source>
</reference>
<dbReference type="Proteomes" id="UP000660262">
    <property type="component" value="Unassembled WGS sequence"/>
</dbReference>
<feature type="region of interest" description="Disordered" evidence="1">
    <location>
        <begin position="832"/>
        <end position="857"/>
    </location>
</feature>
<dbReference type="PANTHER" id="PTHR12975:SF6">
    <property type="entry name" value="TRAFFICKING PROTEIN PARTICLE COMPLEX SUBUNIT 8"/>
    <property type="match status" value="1"/>
</dbReference>
<evidence type="ECO:0000313" key="2">
    <source>
        <dbReference type="EMBL" id="GHP05695.1"/>
    </source>
</evidence>
<feature type="region of interest" description="Disordered" evidence="1">
    <location>
        <begin position="322"/>
        <end position="353"/>
    </location>
</feature>
<dbReference type="GO" id="GO:1990072">
    <property type="term" value="C:TRAPPIII protein complex"/>
    <property type="evidence" value="ECO:0007669"/>
    <property type="project" value="TreeGrafter"/>
</dbReference>
<gene>
    <name evidence="2" type="ORF">PPROV_000444500</name>
</gene>
<proteinExistence type="predicted"/>
<accession>A0A830HFF1</accession>
<keyword evidence="3" id="KW-1185">Reference proteome</keyword>
<feature type="compositionally biased region" description="Low complexity" evidence="1">
    <location>
        <begin position="832"/>
        <end position="854"/>
    </location>
</feature>
<feature type="compositionally biased region" description="Gly residues" evidence="1">
    <location>
        <begin position="336"/>
        <end position="349"/>
    </location>
</feature>
<name>A0A830HFF1_9CHLO</name>
<dbReference type="OrthoDB" id="437922at2759"/>
<protein>
    <submittedName>
        <fullName evidence="2">Uncharacterized protein</fullName>
    </submittedName>
</protein>
<dbReference type="Pfam" id="PF12739">
    <property type="entry name" value="TRAPPC-Trs85"/>
    <property type="match status" value="1"/>
</dbReference>
<evidence type="ECO:0000256" key="1">
    <source>
        <dbReference type="SAM" id="MobiDB-lite"/>
    </source>
</evidence>
<organism evidence="2 3">
    <name type="scientific">Pycnococcus provasolii</name>
    <dbReference type="NCBI Taxonomy" id="41880"/>
    <lineage>
        <taxon>Eukaryota</taxon>
        <taxon>Viridiplantae</taxon>
        <taxon>Chlorophyta</taxon>
        <taxon>Pseudoscourfieldiophyceae</taxon>
        <taxon>Pseudoscourfieldiales</taxon>
        <taxon>Pycnococcaceae</taxon>
        <taxon>Pycnococcus</taxon>
    </lineage>
</organism>
<sequence length="1527" mass="157439">MANNANLDRLLELRSWVASHARPVLAIHSTPAAKALYASAGCAFAATSMARHAAQTSLNVPIRTASGEPIRVRDFAVRMHDISDVDSATASPPLDLRRASAAEAEATLANAAADAEAAEDAPCTQPRPGPALALAKGVIAAEHVRDPSGVATVLPVTWQSKLERAVSISLQHDPLSGLDRPVCVIVVLAAEDVGDVRNVANVVGKAMRARFGLGATTSPFGAATQNDPGNGSVLMQFAVVASTAKGDTAADDAMNRLHATFGRGSCATVVPGDDESHGAFMRNYVVSTLLPYLESKARALHHHISNTRRGLRNQLRALWSGRSTGASDADDAHDAAGGGNGGTSPGGAATGAANSSESHLYAIGTVERVIADACDLSLMLGDAEQATAHAKALMGDARTDRRYFEYARASERCGMARLLAWTPVEVPASTSASPTMADGAHMRELAARSAASALLRLREAESNFRDAQTAYARLSLPRWSTRTALLLNRTLRCHAGGGDSRTYEGATPWNGMVMRGTVAVPCDDIASDGGAAASAAGDGALVTDAEASAALVRASYDEVPLVAGMLLEASARGSIDGPPTSVEATAMSPRGPAWRSHAMNTKKSAFHLVLAGHRYSQGSCFTRAARCHTIALQHYESVDVPYGSSRWQGGAVRMDRLRGMSCRFASLEAGFARRRAGAARADDESADALTAESTSAAMAAWEFARDVAGTEPPGLAEDHDTGFRRVAAVSASQSLSPHPTNATAVSELLECAISARVRGCLAAHRRWGFARDHLMSSLARLTVALGKHGVVATTSHVQDASPLVQMAGVYYLSVLLSTTGFVSEHIGPDTSGFGSASTPSGAAAATPVAPPASSERAHGGLWDELAEACRSSREACGASGDGGIPFISSLSVPLFDAVSVELTCRGVVASICDGEDGTPSPSATDSWDAVSAALGQPAGELTAATRACGPLALAIDPSGGSAGGDSDATSRSASTNWLDASGVQLEKQWGSTESASFDAGTSAGGASTSGDASPSITRGWSAHASACADEVVTVSVSVYNPLTVAVTLGRILPRLEILAEDHGSGSAIGECEPVGSVTLPPKGRHRLTLRVACKRRGLFRVRGIAYTLARGDVEFAASYASFVTLPGCEGTRVAAAGDRVEDILAYVERCKENPRAAAAACARAGIPICAFVDAPGCMDAPSSCHELSAWQASLVSRADAEAAALAAEASRVADAAQGSLAARRRKPNDAVQARRDDEVRARLRHLTVRVVDGSPRVAVTLDVSADAASDGEVRVGSFRLTNVGNSPVTSLRLAWAPFEMLVPLGADGESPETSISRFANADGVAAGALLLEDDKLDAGASREIPVVAHLSASSSCLQAAVAYTGAPSSGFVSRTSLVTRAWELALTSISATVTPLVAGPGGTGPRVLHVDITKREGGAGEAAMAADFDVHSVWLASGDTCASSSGVTGVPCTLPADGSTSLVAVCGDVDGERPKQDQPQPRNDSCLVKHFVRARCTKDGDDVLHAVQWRSGTRSGCTLAVARPAAL</sequence>
<dbReference type="PANTHER" id="PTHR12975">
    <property type="entry name" value="TRANSPORT PROTEIN TRAPP"/>
    <property type="match status" value="1"/>
</dbReference>
<dbReference type="InterPro" id="IPR024420">
    <property type="entry name" value="TRAPP_III_complex_Trs85"/>
</dbReference>
<comment type="caution">
    <text evidence="2">The sequence shown here is derived from an EMBL/GenBank/DDBJ whole genome shotgun (WGS) entry which is preliminary data.</text>
</comment>